<dbReference type="Pfam" id="PF02384">
    <property type="entry name" value="N6_Mtase"/>
    <property type="match status" value="1"/>
</dbReference>
<keyword evidence="5" id="KW-0949">S-adenosyl-L-methionine</keyword>
<evidence type="ECO:0000256" key="4">
    <source>
        <dbReference type="ARBA" id="ARBA00022679"/>
    </source>
</evidence>
<gene>
    <name evidence="10" type="ORF">COA07_16870</name>
</gene>
<keyword evidence="6" id="KW-0680">Restriction system</keyword>
<dbReference type="Proteomes" id="UP000218323">
    <property type="component" value="Unassembled WGS sequence"/>
</dbReference>
<name>A0A2A4I5F6_9SPHN</name>
<dbReference type="GO" id="GO:0032259">
    <property type="term" value="P:methylation"/>
    <property type="evidence" value="ECO:0007669"/>
    <property type="project" value="UniProtKB-KW"/>
</dbReference>
<dbReference type="InterPro" id="IPR029063">
    <property type="entry name" value="SAM-dependent_MTases_sf"/>
</dbReference>
<evidence type="ECO:0000256" key="3">
    <source>
        <dbReference type="ARBA" id="ARBA00022603"/>
    </source>
</evidence>
<organism evidence="10 11">
    <name type="scientific">Sphingomonas adhaesiva</name>
    <dbReference type="NCBI Taxonomy" id="28212"/>
    <lineage>
        <taxon>Bacteria</taxon>
        <taxon>Pseudomonadati</taxon>
        <taxon>Pseudomonadota</taxon>
        <taxon>Alphaproteobacteria</taxon>
        <taxon>Sphingomonadales</taxon>
        <taxon>Sphingomonadaceae</taxon>
        <taxon>Sphingomonas</taxon>
    </lineage>
</organism>
<evidence type="ECO:0000256" key="5">
    <source>
        <dbReference type="ARBA" id="ARBA00022691"/>
    </source>
</evidence>
<dbReference type="InterPro" id="IPR002052">
    <property type="entry name" value="DNA_methylase_N6_adenine_CS"/>
</dbReference>
<evidence type="ECO:0000256" key="6">
    <source>
        <dbReference type="ARBA" id="ARBA00022747"/>
    </source>
</evidence>
<evidence type="ECO:0000259" key="8">
    <source>
        <dbReference type="Pfam" id="PF02384"/>
    </source>
</evidence>
<proteinExistence type="inferred from homology"/>
<dbReference type="Pfam" id="PF22837">
    <property type="entry name" value="M_Eco57I_C"/>
    <property type="match status" value="1"/>
</dbReference>
<reference evidence="10 11" key="1">
    <citation type="submission" date="2017-09" db="EMBL/GenBank/DDBJ databases">
        <title>Sphingomonas adhaesiva DSM 7418, whole genome shotgun sequence.</title>
        <authorList>
            <person name="Feng G."/>
            <person name="Zhu H."/>
        </authorList>
    </citation>
    <scope>NUCLEOTIDE SEQUENCE [LARGE SCALE GENOMIC DNA]</scope>
    <source>
        <strain evidence="10 11">DSM 7418</strain>
    </source>
</reference>
<keyword evidence="4 10" id="KW-0808">Transferase</keyword>
<comment type="catalytic activity">
    <reaction evidence="7">
        <text>a 2'-deoxyadenosine in DNA + S-adenosyl-L-methionine = an N(6)-methyl-2'-deoxyadenosine in DNA + S-adenosyl-L-homocysteine + H(+)</text>
        <dbReference type="Rhea" id="RHEA:15197"/>
        <dbReference type="Rhea" id="RHEA-COMP:12418"/>
        <dbReference type="Rhea" id="RHEA-COMP:12419"/>
        <dbReference type="ChEBI" id="CHEBI:15378"/>
        <dbReference type="ChEBI" id="CHEBI:57856"/>
        <dbReference type="ChEBI" id="CHEBI:59789"/>
        <dbReference type="ChEBI" id="CHEBI:90615"/>
        <dbReference type="ChEBI" id="CHEBI:90616"/>
        <dbReference type="EC" id="2.1.1.72"/>
    </reaction>
</comment>
<keyword evidence="11" id="KW-1185">Reference proteome</keyword>
<dbReference type="PRINTS" id="PR00507">
    <property type="entry name" value="N12N6MTFRASE"/>
</dbReference>
<dbReference type="PROSITE" id="PS00092">
    <property type="entry name" value="N6_MTASE"/>
    <property type="match status" value="1"/>
</dbReference>
<dbReference type="GO" id="GO:0009007">
    <property type="term" value="F:site-specific DNA-methyltransferase (adenine-specific) activity"/>
    <property type="evidence" value="ECO:0007669"/>
    <property type="project" value="UniProtKB-EC"/>
</dbReference>
<dbReference type="InterPro" id="IPR003356">
    <property type="entry name" value="DNA_methylase_A-5"/>
</dbReference>
<dbReference type="InterPro" id="IPR054520">
    <property type="entry name" value="M_Eco57I_C"/>
</dbReference>
<dbReference type="Gene3D" id="3.40.50.150">
    <property type="entry name" value="Vaccinia Virus protein VP39"/>
    <property type="match status" value="1"/>
</dbReference>
<evidence type="ECO:0000256" key="7">
    <source>
        <dbReference type="ARBA" id="ARBA00047942"/>
    </source>
</evidence>
<dbReference type="GO" id="GO:0003677">
    <property type="term" value="F:DNA binding"/>
    <property type="evidence" value="ECO:0007669"/>
    <property type="project" value="InterPro"/>
</dbReference>
<sequence>MKGSDDVDTPALRKARGAFFTPPALAHFLSEWAIRSSADTVLEPSCGDAAFLLPAVDRLRALGAKADMPGQLHGVEIHDASATAANTRLAAHGASARIAIGDFFDEGPPPSKYDAVIGNPPYVRYQQFSGDARAKSLQAALAQGVRLTGLASSWAAFTIHASHFLKEDGRLGLVLPAELLTVNYASQVRRFLLDRFAKVRLVLFEELVFPDVLEEVVLLLAEGSGGAPSFEVYQARNLNDLERMCSDSWVGYAPAGDQKWTPALLPAAALDVYARLTDDAGFSTLLGGWGETYLGAVTGNNDYFSLTRAEVAKLKLDQSELLPISPPGSKHLRGLTFGSAAWESLAKEGKRCFLFAPGPKPSAAARAYIAKGEKEGVHLTYKCRNRTPWWRVPLVERPDLLFTYMNHDRPRLITNDAETQFLNSLYGVKLNDAVRAIGRELLPLVCLNSATLLGAEVVGRAYGGGMLKHEPREADLLPVPSAATLEAVADELRAIRPQIGRALRGAKPQRAIDLVDTILLERHLGLSPLEVGGLRGARDLLFQRRVTRSRSERATN</sequence>
<evidence type="ECO:0000313" key="11">
    <source>
        <dbReference type="Proteomes" id="UP000218323"/>
    </source>
</evidence>
<dbReference type="SUPFAM" id="SSF53335">
    <property type="entry name" value="S-adenosyl-L-methionine-dependent methyltransferases"/>
    <property type="match status" value="1"/>
</dbReference>
<dbReference type="AlphaFoldDB" id="A0A2A4I5F6"/>
<accession>A0A2A4I5F6</accession>
<dbReference type="PANTHER" id="PTHR33841">
    <property type="entry name" value="DNA METHYLTRANSFERASE YEEA-RELATED"/>
    <property type="match status" value="1"/>
</dbReference>
<dbReference type="PANTHER" id="PTHR33841:SF5">
    <property type="entry name" value="DNA METHYLASE (MODIFICATION METHYLASE) (METHYLTRANSFERASE)-RELATED"/>
    <property type="match status" value="1"/>
</dbReference>
<evidence type="ECO:0000256" key="1">
    <source>
        <dbReference type="ARBA" id="ARBA00006594"/>
    </source>
</evidence>
<evidence type="ECO:0000256" key="2">
    <source>
        <dbReference type="ARBA" id="ARBA00011900"/>
    </source>
</evidence>
<evidence type="ECO:0000313" key="10">
    <source>
        <dbReference type="EMBL" id="PCG13023.1"/>
    </source>
</evidence>
<dbReference type="InterPro" id="IPR050953">
    <property type="entry name" value="N4_N6_ade-DNA_methylase"/>
</dbReference>
<keyword evidence="3 10" id="KW-0489">Methyltransferase</keyword>
<comment type="similarity">
    <text evidence="1">Belongs to the N(4)/N(6)-methyltransferase family.</text>
</comment>
<dbReference type="GO" id="GO:0009307">
    <property type="term" value="P:DNA restriction-modification system"/>
    <property type="evidence" value="ECO:0007669"/>
    <property type="project" value="UniProtKB-KW"/>
</dbReference>
<feature type="domain" description="DNA methylase adenine-specific" evidence="8">
    <location>
        <begin position="13"/>
        <end position="195"/>
    </location>
</feature>
<dbReference type="EMBL" id="NWVC01000015">
    <property type="protein sequence ID" value="PCG13023.1"/>
    <property type="molecule type" value="Genomic_DNA"/>
</dbReference>
<evidence type="ECO:0000259" key="9">
    <source>
        <dbReference type="Pfam" id="PF22837"/>
    </source>
</evidence>
<dbReference type="GO" id="GO:0008170">
    <property type="term" value="F:N-methyltransferase activity"/>
    <property type="evidence" value="ECO:0007669"/>
    <property type="project" value="InterPro"/>
</dbReference>
<comment type="caution">
    <text evidence="10">The sequence shown here is derived from an EMBL/GenBank/DDBJ whole genome shotgun (WGS) entry which is preliminary data.</text>
</comment>
<dbReference type="EC" id="2.1.1.72" evidence="2"/>
<protein>
    <recommendedName>
        <fullName evidence="2">site-specific DNA-methyltransferase (adenine-specific)</fullName>
        <ecNumber evidence="2">2.1.1.72</ecNumber>
    </recommendedName>
</protein>
<feature type="domain" description="Type II methyltransferase M.Eco57I C-terminal" evidence="9">
    <location>
        <begin position="258"/>
        <end position="520"/>
    </location>
</feature>